<evidence type="ECO:0000256" key="2">
    <source>
        <dbReference type="ARBA" id="ARBA00023315"/>
    </source>
</evidence>
<evidence type="ECO:0000256" key="1">
    <source>
        <dbReference type="ARBA" id="ARBA00022679"/>
    </source>
</evidence>
<dbReference type="Proteomes" id="UP001198571">
    <property type="component" value="Unassembled WGS sequence"/>
</dbReference>
<comment type="caution">
    <text evidence="4">The sequence shown here is derived from an EMBL/GenBank/DDBJ whole genome shotgun (WGS) entry which is preliminary data.</text>
</comment>
<organism evidence="4 5">
    <name type="scientific">Pseudogemmobacter faecipullorum</name>
    <dbReference type="NCBI Taxonomy" id="2755041"/>
    <lineage>
        <taxon>Bacteria</taxon>
        <taxon>Pseudomonadati</taxon>
        <taxon>Pseudomonadota</taxon>
        <taxon>Alphaproteobacteria</taxon>
        <taxon>Rhodobacterales</taxon>
        <taxon>Paracoccaceae</taxon>
        <taxon>Pseudogemmobacter</taxon>
    </lineage>
</organism>
<dbReference type="PANTHER" id="PTHR43877:SF1">
    <property type="entry name" value="ACETYLTRANSFERASE"/>
    <property type="match status" value="1"/>
</dbReference>
<dbReference type="RefSeq" id="WP_226935169.1">
    <property type="nucleotide sequence ID" value="NZ_JACDXX010000007.1"/>
</dbReference>
<evidence type="ECO:0000259" key="3">
    <source>
        <dbReference type="PROSITE" id="PS51186"/>
    </source>
</evidence>
<accession>A0ABS8CLK0</accession>
<dbReference type="InterPro" id="IPR016181">
    <property type="entry name" value="Acyl_CoA_acyltransferase"/>
</dbReference>
<dbReference type="InterPro" id="IPR050832">
    <property type="entry name" value="Bact_Acetyltransf"/>
</dbReference>
<dbReference type="PANTHER" id="PTHR43877">
    <property type="entry name" value="AMINOALKYLPHOSPHONATE N-ACETYLTRANSFERASE-RELATED-RELATED"/>
    <property type="match status" value="1"/>
</dbReference>
<evidence type="ECO:0000313" key="5">
    <source>
        <dbReference type="Proteomes" id="UP001198571"/>
    </source>
</evidence>
<sequence length="166" mass="16933">MQIRPEQPQDHSGIAALTSEAFRNAPHSGGNEAAIIEALRADQALILSLVAEAAGGAGLTGHISASRCRIGTADQALIAPVSVLPAHQGQGIGSALIRAALEALRLQGWPGVALVGDPAFYARFGFQARPGLSCEGIPAEYVQSLSLGSAPAPVGPLILHPAFFTA</sequence>
<dbReference type="CDD" id="cd04301">
    <property type="entry name" value="NAT_SF"/>
    <property type="match status" value="1"/>
</dbReference>
<dbReference type="SUPFAM" id="SSF55729">
    <property type="entry name" value="Acyl-CoA N-acyltransferases (Nat)"/>
    <property type="match status" value="1"/>
</dbReference>
<dbReference type="PROSITE" id="PS51186">
    <property type="entry name" value="GNAT"/>
    <property type="match status" value="1"/>
</dbReference>
<keyword evidence="5" id="KW-1185">Reference proteome</keyword>
<proteinExistence type="predicted"/>
<dbReference type="EMBL" id="JACDXX010000007">
    <property type="protein sequence ID" value="MCB5410268.1"/>
    <property type="molecule type" value="Genomic_DNA"/>
</dbReference>
<feature type="domain" description="N-acetyltransferase" evidence="3">
    <location>
        <begin position="1"/>
        <end position="148"/>
    </location>
</feature>
<keyword evidence="2" id="KW-0012">Acyltransferase</keyword>
<gene>
    <name evidence="4" type="ORF">H0485_09685</name>
</gene>
<name>A0ABS8CLK0_9RHOB</name>
<dbReference type="Gene3D" id="3.40.630.30">
    <property type="match status" value="1"/>
</dbReference>
<dbReference type="Pfam" id="PF13508">
    <property type="entry name" value="Acetyltransf_7"/>
    <property type="match status" value="1"/>
</dbReference>
<protein>
    <submittedName>
        <fullName evidence="4">N-acetyltransferase</fullName>
    </submittedName>
</protein>
<reference evidence="4 5" key="1">
    <citation type="submission" date="2020-07" db="EMBL/GenBank/DDBJ databases">
        <title>Pseudogemmobacter sp. nov., isolated from poultry manure in Taiwan.</title>
        <authorList>
            <person name="Lin S.-Y."/>
            <person name="Tang Y.-S."/>
            <person name="Young C.-C."/>
        </authorList>
    </citation>
    <scope>NUCLEOTIDE SEQUENCE [LARGE SCALE GENOMIC DNA]</scope>
    <source>
        <strain evidence="4 5">CC-YST710</strain>
    </source>
</reference>
<evidence type="ECO:0000313" key="4">
    <source>
        <dbReference type="EMBL" id="MCB5410268.1"/>
    </source>
</evidence>
<dbReference type="InterPro" id="IPR000182">
    <property type="entry name" value="GNAT_dom"/>
</dbReference>
<keyword evidence="1" id="KW-0808">Transferase</keyword>